<dbReference type="InterPro" id="IPR038903">
    <property type="entry name" value="Allergen_Asp_f_4"/>
</dbReference>
<dbReference type="GO" id="GO:0019863">
    <property type="term" value="F:IgE binding"/>
    <property type="evidence" value="ECO:0007669"/>
    <property type="project" value="InterPro"/>
</dbReference>
<dbReference type="eggNOG" id="ENOG502SN6Y">
    <property type="taxonomic scope" value="Eukaryota"/>
</dbReference>
<dbReference type="GO" id="GO:0005576">
    <property type="term" value="C:extracellular region"/>
    <property type="evidence" value="ECO:0007669"/>
    <property type="project" value="InterPro"/>
</dbReference>
<keyword evidence="3" id="KW-1185">Reference proteome</keyword>
<feature type="compositionally biased region" description="Low complexity" evidence="1">
    <location>
        <begin position="92"/>
        <end position="121"/>
    </location>
</feature>
<proteinExistence type="predicted"/>
<organism evidence="2 3">
    <name type="scientific">Eutypa lata (strain UCR-EL1)</name>
    <name type="common">Grapevine dieback disease fungus</name>
    <name type="synonym">Eutypa armeniacae</name>
    <dbReference type="NCBI Taxonomy" id="1287681"/>
    <lineage>
        <taxon>Eukaryota</taxon>
        <taxon>Fungi</taxon>
        <taxon>Dikarya</taxon>
        <taxon>Ascomycota</taxon>
        <taxon>Pezizomycotina</taxon>
        <taxon>Sordariomycetes</taxon>
        <taxon>Xylariomycetidae</taxon>
        <taxon>Xylariales</taxon>
        <taxon>Diatrypaceae</taxon>
        <taxon>Eutypa</taxon>
    </lineage>
</organism>
<feature type="region of interest" description="Disordered" evidence="1">
    <location>
        <begin position="92"/>
        <end position="125"/>
    </location>
</feature>
<dbReference type="EMBL" id="KB706604">
    <property type="protein sequence ID" value="EMR66683.1"/>
    <property type="molecule type" value="Genomic_DNA"/>
</dbReference>
<evidence type="ECO:0000313" key="3">
    <source>
        <dbReference type="Proteomes" id="UP000012174"/>
    </source>
</evidence>
<sequence length="337" mass="34605">MHIQNSVLLLAAMGASNAAGRATHKHHRHADLHKERAVGDLVHAVINGVEVSWTNTYDGGADSGDAAAASSSTPEVSAPVAAASAKVEVAASSTPAASSETEATSTTSSYATASSSSSGSSDNPDVVTSYTPFCKANNKRATAAQIAYVGNVGSEWGCNQLLVAEDIADQYDYTIKITGQNTEPWKVVCTNKIGPDGLIDGWYNGNAAVEFTLAPGATQYVAVDKNTQGICAAAPGDSIPVDAQGGYASTWFEFDMANDSNDGWSGADISSIQAEAAGFTVQGMQTCHSAICSSIFEGDGGLSIDNAFDFAKKLADGLGLNIPTGKTQIDLVLGYTG</sequence>
<dbReference type="OrthoDB" id="118256at2759"/>
<accession>M7SQD6</accession>
<gene>
    <name evidence="2" type="ORF">UCREL1_6323</name>
</gene>
<evidence type="ECO:0000313" key="2">
    <source>
        <dbReference type="EMBL" id="EMR66683.1"/>
    </source>
</evidence>
<dbReference type="PANTHER" id="PTHR42039:SF1">
    <property type="entry name" value="PUTATIVE (AFU_ORTHOLOGUE AFUA_3G02940)-RELATED"/>
    <property type="match status" value="1"/>
</dbReference>
<dbReference type="Pfam" id="PF25312">
    <property type="entry name" value="Allergen_Asp_f_4"/>
    <property type="match status" value="1"/>
</dbReference>
<dbReference type="OMA" id="HFHERRT"/>
<dbReference type="KEGG" id="ela:UCREL1_6323"/>
<reference evidence="3" key="1">
    <citation type="journal article" date="2013" name="Genome Announc.">
        <title>Draft genome sequence of the grapevine dieback fungus Eutypa lata UCR-EL1.</title>
        <authorList>
            <person name="Blanco-Ulate B."/>
            <person name="Rolshausen P.E."/>
            <person name="Cantu D."/>
        </authorList>
    </citation>
    <scope>NUCLEOTIDE SEQUENCE [LARGE SCALE GENOMIC DNA]</scope>
    <source>
        <strain evidence="3">UCR-EL1</strain>
    </source>
</reference>
<dbReference type="PANTHER" id="PTHR42039">
    <property type="entry name" value="PUTATIVE (AFU_ORTHOLOGUE AFUA_3G02940)-RELATED"/>
    <property type="match status" value="1"/>
</dbReference>
<evidence type="ECO:0000256" key="1">
    <source>
        <dbReference type="SAM" id="MobiDB-lite"/>
    </source>
</evidence>
<name>M7SQD6_EUTLA</name>
<protein>
    <submittedName>
        <fullName evidence="2">Putative allergen asp f 4 protein</fullName>
    </submittedName>
</protein>
<dbReference type="HOGENOM" id="CLU_043430_0_0_1"/>
<dbReference type="AlphaFoldDB" id="M7SQD6"/>
<dbReference type="Proteomes" id="UP000012174">
    <property type="component" value="Unassembled WGS sequence"/>
</dbReference>